<accession>A0A7L4USV0</accession>
<dbReference type="OrthoDB" id="1117670at2"/>
<keyword evidence="2" id="KW-1185">Reference proteome</keyword>
<dbReference type="RefSeq" id="WP_133241453.1">
    <property type="nucleotide sequence ID" value="NZ_QENZ01000003.1"/>
</dbReference>
<dbReference type="AlphaFoldDB" id="A0A7L4USV0"/>
<dbReference type="InterPro" id="IPR025345">
    <property type="entry name" value="DUF4249"/>
</dbReference>
<protein>
    <submittedName>
        <fullName evidence="1">Uncharacterized protein DUF4249</fullName>
    </submittedName>
</protein>
<organism evidence="1 2">
    <name type="scientific">Balneicella halophila</name>
    <dbReference type="NCBI Taxonomy" id="1537566"/>
    <lineage>
        <taxon>Bacteria</taxon>
        <taxon>Pseudomonadati</taxon>
        <taxon>Bacteroidota</taxon>
        <taxon>Bacteroidia</taxon>
        <taxon>Bacteroidales</taxon>
        <taxon>Balneicellaceae</taxon>
        <taxon>Balneicella</taxon>
    </lineage>
</organism>
<evidence type="ECO:0000313" key="2">
    <source>
        <dbReference type="Proteomes" id="UP000251835"/>
    </source>
</evidence>
<evidence type="ECO:0000313" key="1">
    <source>
        <dbReference type="EMBL" id="PVX52327.1"/>
    </source>
</evidence>
<comment type="caution">
    <text evidence="1">The sequence shown here is derived from an EMBL/GenBank/DDBJ whole genome shotgun (WGS) entry which is preliminary data.</text>
</comment>
<gene>
    <name evidence="1" type="ORF">C7377_0641</name>
</gene>
<proteinExistence type="predicted"/>
<dbReference type="EMBL" id="QENZ01000003">
    <property type="protein sequence ID" value="PVX52327.1"/>
    <property type="molecule type" value="Genomic_DNA"/>
</dbReference>
<dbReference type="Proteomes" id="UP000251835">
    <property type="component" value="Unassembled WGS sequence"/>
</dbReference>
<reference evidence="1 2" key="1">
    <citation type="submission" date="2018-05" db="EMBL/GenBank/DDBJ databases">
        <title>Genomic Encyclopedia of Type Strains, Phase IV (KMG-IV): sequencing the most valuable type-strain genomes for metagenomic binning, comparative biology and taxonomic classification.</title>
        <authorList>
            <person name="Goeker M."/>
        </authorList>
    </citation>
    <scope>NUCLEOTIDE SEQUENCE [LARGE SCALE GENOMIC DNA]</scope>
    <source>
        <strain evidence="1 2">DSM 28579</strain>
    </source>
</reference>
<sequence length="271" mass="31145">MKKYIILLSCVIIFFSCEEVVDIDLKEGKKELVVEASIDWIQGTNGAVQTIVLSQTSAYFEDEYPKVSGATVRVKDTDNEVYIFKEEDKGVYICRTFQPEYEKVYQLNIEYQGITYRSIDTLRSKVKFDKIIQNDDGGITKEDKEVEFYFSNEDTASPQYFLIEARDPYNVIPFYFLLDGDDFQDGKYFVVGGSEDWKSGDELEFKVYHISQNYFNYMSRLLAVAEQYGGKPLTTPDARVQGNIINTLDSKANPLGAFRVTSCLEKKIIIE</sequence>
<dbReference type="PROSITE" id="PS51257">
    <property type="entry name" value="PROKAR_LIPOPROTEIN"/>
    <property type="match status" value="1"/>
</dbReference>
<dbReference type="Pfam" id="PF14054">
    <property type="entry name" value="DUF4249"/>
    <property type="match status" value="1"/>
</dbReference>
<name>A0A7L4USV0_BALHA</name>